<comment type="subcellular location">
    <subcellularLocation>
        <location evidence="1">Cell membrane</location>
        <topology evidence="1">Lipid-anchor</topology>
        <topology evidence="1">GPI-anchor</topology>
    </subcellularLocation>
</comment>
<evidence type="ECO:0000256" key="6">
    <source>
        <dbReference type="ARBA" id="ARBA00023157"/>
    </source>
</evidence>
<evidence type="ECO:0000256" key="8">
    <source>
        <dbReference type="ARBA" id="ARBA00023288"/>
    </source>
</evidence>
<evidence type="ECO:0000256" key="9">
    <source>
        <dbReference type="SAM" id="MobiDB-lite"/>
    </source>
</evidence>
<dbReference type="AlphaFoldDB" id="A0A2Z6MBH1"/>
<dbReference type="SUPFAM" id="SSF47699">
    <property type="entry name" value="Bifunctional inhibitor/lipid-transfer protein/seed storage 2S albumin"/>
    <property type="match status" value="1"/>
</dbReference>
<keyword evidence="10" id="KW-1133">Transmembrane helix</keyword>
<evidence type="ECO:0000259" key="11">
    <source>
        <dbReference type="Pfam" id="PF14368"/>
    </source>
</evidence>
<sequence length="159" mass="17315">MSNSQFISYGPDCVSWMTDTDQCKAYYLGYQLQPDDSCCSEIVYIATESYCLCDSTAINNSFPFDVKKALTLPSICGVTSPCDKVLFVNGSLKLDDQDNLVPRPRSELGPSYAPSSPLEQPTSSPAGASNANSSGLLIVYPYSISVAILFINILFLYFP</sequence>
<keyword evidence="6" id="KW-1015">Disulfide bond</keyword>
<dbReference type="Proteomes" id="UP000242715">
    <property type="component" value="Unassembled WGS sequence"/>
</dbReference>
<dbReference type="Pfam" id="PF14368">
    <property type="entry name" value="LTP_2"/>
    <property type="match status" value="1"/>
</dbReference>
<dbReference type="InterPro" id="IPR016140">
    <property type="entry name" value="Bifunc_inhib/LTP/seed_store"/>
</dbReference>
<dbReference type="OrthoDB" id="785314at2759"/>
<keyword evidence="5" id="KW-0732">Signal</keyword>
<dbReference type="GO" id="GO:0005886">
    <property type="term" value="C:plasma membrane"/>
    <property type="evidence" value="ECO:0007669"/>
    <property type="project" value="UniProtKB-SubCell"/>
</dbReference>
<evidence type="ECO:0000313" key="12">
    <source>
        <dbReference type="EMBL" id="GAU22872.1"/>
    </source>
</evidence>
<evidence type="ECO:0000256" key="1">
    <source>
        <dbReference type="ARBA" id="ARBA00004609"/>
    </source>
</evidence>
<evidence type="ECO:0000313" key="13">
    <source>
        <dbReference type="Proteomes" id="UP000242715"/>
    </source>
</evidence>
<protein>
    <recommendedName>
        <fullName evidence="11">Bifunctional inhibitor/plant lipid transfer protein/seed storage helical domain-containing protein</fullName>
    </recommendedName>
</protein>
<dbReference type="GO" id="GO:0098552">
    <property type="term" value="C:side of membrane"/>
    <property type="evidence" value="ECO:0007669"/>
    <property type="project" value="UniProtKB-KW"/>
</dbReference>
<dbReference type="CDD" id="cd00010">
    <property type="entry name" value="AAI_LTSS"/>
    <property type="match status" value="1"/>
</dbReference>
<evidence type="ECO:0000256" key="7">
    <source>
        <dbReference type="ARBA" id="ARBA00023180"/>
    </source>
</evidence>
<feature type="region of interest" description="Disordered" evidence="9">
    <location>
        <begin position="98"/>
        <end position="127"/>
    </location>
</feature>
<evidence type="ECO:0000256" key="5">
    <source>
        <dbReference type="ARBA" id="ARBA00022729"/>
    </source>
</evidence>
<name>A0A2Z6MBH1_TRISU</name>
<accession>A0A2Z6MBH1</accession>
<keyword evidence="13" id="KW-1185">Reference proteome</keyword>
<evidence type="ECO:0000256" key="3">
    <source>
        <dbReference type="ARBA" id="ARBA00022475"/>
    </source>
</evidence>
<gene>
    <name evidence="12" type="ORF">TSUD_376830</name>
</gene>
<dbReference type="Gene3D" id="1.10.110.10">
    <property type="entry name" value="Plant lipid-transfer and hydrophobic proteins"/>
    <property type="match status" value="1"/>
</dbReference>
<reference evidence="13" key="1">
    <citation type="journal article" date="2017" name="Front. Plant Sci.">
        <title>Climate Clever Clovers: New Paradigm to Reduce the Environmental Footprint of Ruminants by Breeding Low Methanogenic Forages Utilizing Haplotype Variation.</title>
        <authorList>
            <person name="Kaur P."/>
            <person name="Appels R."/>
            <person name="Bayer P.E."/>
            <person name="Keeble-Gagnere G."/>
            <person name="Wang J."/>
            <person name="Hirakawa H."/>
            <person name="Shirasawa K."/>
            <person name="Vercoe P."/>
            <person name="Stefanova K."/>
            <person name="Durmic Z."/>
            <person name="Nichols P."/>
            <person name="Revell C."/>
            <person name="Isobe S.N."/>
            <person name="Edwards D."/>
            <person name="Erskine W."/>
        </authorList>
    </citation>
    <scope>NUCLEOTIDE SEQUENCE [LARGE SCALE GENOMIC DNA]</scope>
    <source>
        <strain evidence="13">cv. Daliak</strain>
    </source>
</reference>
<dbReference type="EMBL" id="DF973256">
    <property type="protein sequence ID" value="GAU22872.1"/>
    <property type="molecule type" value="Genomic_DNA"/>
</dbReference>
<proteinExistence type="inferred from homology"/>
<dbReference type="PANTHER" id="PTHR33044">
    <property type="entry name" value="BIFUNCTIONAL INHIBITOR/LIPID-TRANSFER PROTEIN/SEED STORAGE 2S ALBUMIN SUPERFAMILY PROTEIN-RELATED"/>
    <property type="match status" value="1"/>
</dbReference>
<organism evidence="12 13">
    <name type="scientific">Trifolium subterraneum</name>
    <name type="common">Subterranean clover</name>
    <dbReference type="NCBI Taxonomy" id="3900"/>
    <lineage>
        <taxon>Eukaryota</taxon>
        <taxon>Viridiplantae</taxon>
        <taxon>Streptophyta</taxon>
        <taxon>Embryophyta</taxon>
        <taxon>Tracheophyta</taxon>
        <taxon>Spermatophyta</taxon>
        <taxon>Magnoliopsida</taxon>
        <taxon>eudicotyledons</taxon>
        <taxon>Gunneridae</taxon>
        <taxon>Pentapetalae</taxon>
        <taxon>rosids</taxon>
        <taxon>fabids</taxon>
        <taxon>Fabales</taxon>
        <taxon>Fabaceae</taxon>
        <taxon>Papilionoideae</taxon>
        <taxon>50 kb inversion clade</taxon>
        <taxon>NPAAA clade</taxon>
        <taxon>Hologalegina</taxon>
        <taxon>IRL clade</taxon>
        <taxon>Trifolieae</taxon>
        <taxon>Trifolium</taxon>
    </lineage>
</organism>
<keyword evidence="3" id="KW-1003">Cell membrane</keyword>
<feature type="transmembrane region" description="Helical" evidence="10">
    <location>
        <begin position="139"/>
        <end position="158"/>
    </location>
</feature>
<evidence type="ECO:0000256" key="10">
    <source>
        <dbReference type="SAM" id="Phobius"/>
    </source>
</evidence>
<evidence type="ECO:0000256" key="2">
    <source>
        <dbReference type="ARBA" id="ARBA00009748"/>
    </source>
</evidence>
<keyword evidence="10" id="KW-0812">Transmembrane</keyword>
<keyword evidence="7" id="KW-0325">Glycoprotein</keyword>
<dbReference type="InterPro" id="IPR036312">
    <property type="entry name" value="Bifun_inhib/LTP/seed_sf"/>
</dbReference>
<feature type="compositionally biased region" description="Polar residues" evidence="9">
    <location>
        <begin position="113"/>
        <end position="122"/>
    </location>
</feature>
<keyword evidence="4" id="KW-0336">GPI-anchor</keyword>
<keyword evidence="8" id="KW-0449">Lipoprotein</keyword>
<keyword evidence="10" id="KW-0472">Membrane</keyword>
<feature type="domain" description="Bifunctional inhibitor/plant lipid transfer protein/seed storage helical" evidence="11">
    <location>
        <begin position="11"/>
        <end position="82"/>
    </location>
</feature>
<comment type="similarity">
    <text evidence="2">Belongs to the plant LTP family.</text>
</comment>
<dbReference type="InterPro" id="IPR043325">
    <property type="entry name" value="LTSS"/>
</dbReference>
<evidence type="ECO:0000256" key="4">
    <source>
        <dbReference type="ARBA" id="ARBA00022622"/>
    </source>
</evidence>